<dbReference type="WBParaSite" id="TCLT_0000144401-mRNA-1">
    <property type="protein sequence ID" value="TCLT_0000144401-mRNA-1"/>
    <property type="gene ID" value="TCLT_0000144401"/>
</dbReference>
<feature type="transmembrane region" description="Helical" evidence="1">
    <location>
        <begin position="29"/>
        <end position="50"/>
    </location>
</feature>
<dbReference type="Proteomes" id="UP000276776">
    <property type="component" value="Unassembled WGS sequence"/>
</dbReference>
<dbReference type="EMBL" id="UYYF01000187">
    <property type="protein sequence ID" value="VDM96886.1"/>
    <property type="molecule type" value="Genomic_DNA"/>
</dbReference>
<reference evidence="4" key="1">
    <citation type="submission" date="2017-02" db="UniProtKB">
        <authorList>
            <consortium name="WormBaseParasite"/>
        </authorList>
    </citation>
    <scope>IDENTIFICATION</scope>
</reference>
<evidence type="ECO:0000313" key="3">
    <source>
        <dbReference type="Proteomes" id="UP000276776"/>
    </source>
</evidence>
<reference evidence="2 3" key="2">
    <citation type="submission" date="2018-11" db="EMBL/GenBank/DDBJ databases">
        <authorList>
            <consortium name="Pathogen Informatics"/>
        </authorList>
    </citation>
    <scope>NUCLEOTIDE SEQUENCE [LARGE SCALE GENOMIC DNA]</scope>
</reference>
<gene>
    <name evidence="2" type="ORF">TCLT_LOCUS1445</name>
</gene>
<dbReference type="OrthoDB" id="5833117at2759"/>
<sequence>MTSGDECVEEVPLRRKIGLKEKVKADPGFLMTMMSTFVNFTLASMFLYGTTGNPRLGVLAGVLSVPFSAVTNILFTENDYKAWKETKQMRARGVPEIIIPKKVKYDWEYYEPLREEIERFYEEKKRN</sequence>
<evidence type="ECO:0000256" key="1">
    <source>
        <dbReference type="SAM" id="Phobius"/>
    </source>
</evidence>
<keyword evidence="3" id="KW-1185">Reference proteome</keyword>
<name>A0A0N5CMQ8_THECL</name>
<keyword evidence="1" id="KW-0812">Transmembrane</keyword>
<evidence type="ECO:0000313" key="2">
    <source>
        <dbReference type="EMBL" id="VDM96886.1"/>
    </source>
</evidence>
<dbReference type="AlphaFoldDB" id="A0A0N5CMQ8"/>
<dbReference type="OMA" id="RFMPYKC"/>
<feature type="transmembrane region" description="Helical" evidence="1">
    <location>
        <begin position="56"/>
        <end position="75"/>
    </location>
</feature>
<proteinExistence type="predicted"/>
<keyword evidence="1" id="KW-1133">Transmembrane helix</keyword>
<organism evidence="4">
    <name type="scientific">Thelazia callipaeda</name>
    <name type="common">Oriental eyeworm</name>
    <name type="synonym">Parasitic nematode</name>
    <dbReference type="NCBI Taxonomy" id="103827"/>
    <lineage>
        <taxon>Eukaryota</taxon>
        <taxon>Metazoa</taxon>
        <taxon>Ecdysozoa</taxon>
        <taxon>Nematoda</taxon>
        <taxon>Chromadorea</taxon>
        <taxon>Rhabditida</taxon>
        <taxon>Spirurina</taxon>
        <taxon>Spiruromorpha</taxon>
        <taxon>Thelazioidea</taxon>
        <taxon>Thelaziidae</taxon>
        <taxon>Thelazia</taxon>
    </lineage>
</organism>
<evidence type="ECO:0000313" key="4">
    <source>
        <dbReference type="WBParaSite" id="TCLT_0000144401-mRNA-1"/>
    </source>
</evidence>
<dbReference type="STRING" id="103827.A0A0N5CMQ8"/>
<accession>A0A0N5CMQ8</accession>
<keyword evidence="1" id="KW-0472">Membrane</keyword>
<protein>
    <submittedName>
        <fullName evidence="4">PrgI family protein</fullName>
    </submittedName>
</protein>